<evidence type="ECO:0000313" key="2">
    <source>
        <dbReference type="Proteomes" id="UP000616724"/>
    </source>
</evidence>
<proteinExistence type="predicted"/>
<sequence>MTSGDIPFVLIVDDRPEGERSKAAVISASGVLATVRAPADVTVEDIKRAALIAVDEYLLWPPDMMAREPAFLPVDGLALIRVLQRRAWMSNVSPVFVLRSADLDTLGESLPAAIREPALAMQHDLDWAFRKQDKGEGRRIVALAAARYDLQSSFESGAPWDGGSRWLGITPSSWSEAAMNQVQACRPPEHAVAAYTGGAAWLRWFAQRILPFPGILLSDLHTALRLRLRIKDFHAIVKSGSPLASQLETLRYKGHLHDFLGDRWWRAGVDTFIDSLLADAEWDVPEHVALASKLSAIHGLPIEAVSDPHPVITIDVQYKESTEVIDASKAVRLSPDLWPVFADEPWADMDDALQEADLEALVARAERHRLDEAREQS</sequence>
<evidence type="ECO:0000313" key="1">
    <source>
        <dbReference type="EMBL" id="GIH78348.1"/>
    </source>
</evidence>
<accession>A0A8J3W792</accession>
<organism evidence="1 2">
    <name type="scientific">Planobispora longispora</name>
    <dbReference type="NCBI Taxonomy" id="28887"/>
    <lineage>
        <taxon>Bacteria</taxon>
        <taxon>Bacillati</taxon>
        <taxon>Actinomycetota</taxon>
        <taxon>Actinomycetes</taxon>
        <taxon>Streptosporangiales</taxon>
        <taxon>Streptosporangiaceae</taxon>
        <taxon>Planobispora</taxon>
    </lineage>
</organism>
<dbReference type="AlphaFoldDB" id="A0A8J3W792"/>
<protein>
    <submittedName>
        <fullName evidence="1">Uncharacterized protein</fullName>
    </submittedName>
</protein>
<comment type="caution">
    <text evidence="1">The sequence shown here is derived from an EMBL/GenBank/DDBJ whole genome shotgun (WGS) entry which is preliminary data.</text>
</comment>
<dbReference type="Proteomes" id="UP000616724">
    <property type="component" value="Unassembled WGS sequence"/>
</dbReference>
<name>A0A8J3W792_9ACTN</name>
<gene>
    <name evidence="1" type="ORF">Plo01_47770</name>
</gene>
<dbReference type="EMBL" id="BOOH01000039">
    <property type="protein sequence ID" value="GIH78348.1"/>
    <property type="molecule type" value="Genomic_DNA"/>
</dbReference>
<reference evidence="1 2" key="1">
    <citation type="submission" date="2021-01" db="EMBL/GenBank/DDBJ databases">
        <title>Whole genome shotgun sequence of Planobispora longispora NBRC 13918.</title>
        <authorList>
            <person name="Komaki H."/>
            <person name="Tamura T."/>
        </authorList>
    </citation>
    <scope>NUCLEOTIDE SEQUENCE [LARGE SCALE GENOMIC DNA]</scope>
    <source>
        <strain evidence="1 2">NBRC 13918</strain>
    </source>
</reference>
<keyword evidence="2" id="KW-1185">Reference proteome</keyword>
<dbReference type="RefSeq" id="WP_203892861.1">
    <property type="nucleotide sequence ID" value="NZ_BOOH01000039.1"/>
</dbReference>